<feature type="transmembrane region" description="Helical" evidence="1">
    <location>
        <begin position="40"/>
        <end position="58"/>
    </location>
</feature>
<sequence>MMEYIWLCFMAWFIGFFPMFEIYIAIPATMAVGLDGFSSVLWSCVGNFMAIPLIVFFYDKLSRFERINKFLLKTSVSRFSHKIRKGSFGFILLTTPIVGSWTIGVLCKLIGLSKKKIFTSSAISIALYGLIIGILTKLGIDSFY</sequence>
<feature type="transmembrane region" description="Helical" evidence="1">
    <location>
        <begin position="88"/>
        <end position="111"/>
    </location>
</feature>
<name>A0A1H0DZR1_9BACI</name>
<keyword evidence="1" id="KW-0472">Membrane</keyword>
<keyword evidence="1" id="KW-1133">Transmembrane helix</keyword>
<keyword evidence="3" id="KW-1185">Reference proteome</keyword>
<evidence type="ECO:0000256" key="1">
    <source>
        <dbReference type="SAM" id="Phobius"/>
    </source>
</evidence>
<dbReference type="OrthoDB" id="2111451at2"/>
<organism evidence="2 3">
    <name type="scientific">Tenuibacillus multivorans</name>
    <dbReference type="NCBI Taxonomy" id="237069"/>
    <lineage>
        <taxon>Bacteria</taxon>
        <taxon>Bacillati</taxon>
        <taxon>Bacillota</taxon>
        <taxon>Bacilli</taxon>
        <taxon>Bacillales</taxon>
        <taxon>Bacillaceae</taxon>
        <taxon>Tenuibacillus</taxon>
    </lineage>
</organism>
<feature type="transmembrane region" description="Helical" evidence="1">
    <location>
        <begin position="7"/>
        <end position="28"/>
    </location>
</feature>
<proteinExistence type="predicted"/>
<protein>
    <submittedName>
        <fullName evidence="2">Putative small multi-drug export protein</fullName>
    </submittedName>
</protein>
<evidence type="ECO:0000313" key="2">
    <source>
        <dbReference type="EMBL" id="SDN75503.1"/>
    </source>
</evidence>
<dbReference type="Proteomes" id="UP000199334">
    <property type="component" value="Unassembled WGS sequence"/>
</dbReference>
<dbReference type="AlphaFoldDB" id="A0A1H0DZR1"/>
<dbReference type="Pfam" id="PF06695">
    <property type="entry name" value="Sm_multidrug_ex"/>
    <property type="match status" value="1"/>
</dbReference>
<evidence type="ECO:0000313" key="3">
    <source>
        <dbReference type="Proteomes" id="UP000199334"/>
    </source>
</evidence>
<dbReference type="InterPro" id="IPR009577">
    <property type="entry name" value="Sm_multidrug_ex"/>
</dbReference>
<dbReference type="STRING" id="237069.SAMN05216498_3003"/>
<dbReference type="EMBL" id="FNIG01000008">
    <property type="protein sequence ID" value="SDN75503.1"/>
    <property type="molecule type" value="Genomic_DNA"/>
</dbReference>
<feature type="transmembrane region" description="Helical" evidence="1">
    <location>
        <begin position="117"/>
        <end position="140"/>
    </location>
</feature>
<reference evidence="2 3" key="1">
    <citation type="submission" date="2016-10" db="EMBL/GenBank/DDBJ databases">
        <authorList>
            <person name="de Groot N.N."/>
        </authorList>
    </citation>
    <scope>NUCLEOTIDE SEQUENCE [LARGE SCALE GENOMIC DNA]</scope>
    <source>
        <strain evidence="2 3">CGMCC 1.3442</strain>
    </source>
</reference>
<accession>A0A1H0DZR1</accession>
<keyword evidence="1" id="KW-0812">Transmembrane</keyword>
<gene>
    <name evidence="2" type="ORF">SAMN05216498_3003</name>
</gene>